<evidence type="ECO:0000256" key="1">
    <source>
        <dbReference type="ARBA" id="ARBA00011982"/>
    </source>
</evidence>
<dbReference type="InterPro" id="IPR000157">
    <property type="entry name" value="TIR_dom"/>
</dbReference>
<dbReference type="PANTHER" id="PTHR32009">
    <property type="entry name" value="TMV RESISTANCE PROTEIN N-LIKE"/>
    <property type="match status" value="1"/>
</dbReference>
<dbReference type="Proteomes" id="UP000238479">
    <property type="component" value="Chromosome 5"/>
</dbReference>
<dbReference type="SUPFAM" id="SSF52200">
    <property type="entry name" value="Toll/Interleukin receptor TIR domain"/>
    <property type="match status" value="1"/>
</dbReference>
<dbReference type="PROSITE" id="PS50104">
    <property type="entry name" value="TIR"/>
    <property type="match status" value="1"/>
</dbReference>
<comment type="catalytic activity">
    <reaction evidence="4">
        <text>NAD(+) + H2O = ADP-D-ribose + nicotinamide + H(+)</text>
        <dbReference type="Rhea" id="RHEA:16301"/>
        <dbReference type="ChEBI" id="CHEBI:15377"/>
        <dbReference type="ChEBI" id="CHEBI:15378"/>
        <dbReference type="ChEBI" id="CHEBI:17154"/>
        <dbReference type="ChEBI" id="CHEBI:57540"/>
        <dbReference type="ChEBI" id="CHEBI:57967"/>
        <dbReference type="EC" id="3.2.2.6"/>
    </reaction>
    <physiologicalReaction direction="left-to-right" evidence="4">
        <dbReference type="Rhea" id="RHEA:16302"/>
    </physiologicalReaction>
</comment>
<dbReference type="AlphaFoldDB" id="A0A2P6QFU0"/>
<dbReference type="STRING" id="74649.A0A2P6QFU0"/>
<gene>
    <name evidence="6" type="ORF">RchiOBHm_Chr5g0052921</name>
</gene>
<dbReference type="EC" id="3.2.2.6" evidence="1"/>
<evidence type="ECO:0000259" key="5">
    <source>
        <dbReference type="PROSITE" id="PS50104"/>
    </source>
</evidence>
<keyword evidence="3" id="KW-0520">NAD</keyword>
<evidence type="ECO:0000256" key="2">
    <source>
        <dbReference type="ARBA" id="ARBA00022801"/>
    </source>
</evidence>
<dbReference type="Pfam" id="PF01582">
    <property type="entry name" value="TIR"/>
    <property type="match status" value="1"/>
</dbReference>
<evidence type="ECO:0000256" key="3">
    <source>
        <dbReference type="ARBA" id="ARBA00023027"/>
    </source>
</evidence>
<feature type="domain" description="TIR" evidence="5">
    <location>
        <begin position="24"/>
        <end position="179"/>
    </location>
</feature>
<dbReference type="FunFam" id="3.40.50.10140:FF:000007">
    <property type="entry name" value="Disease resistance protein (TIR-NBS-LRR class)"/>
    <property type="match status" value="1"/>
</dbReference>
<dbReference type="GO" id="GO:0007165">
    <property type="term" value="P:signal transduction"/>
    <property type="evidence" value="ECO:0007669"/>
    <property type="project" value="InterPro"/>
</dbReference>
<protein>
    <recommendedName>
        <fullName evidence="1">ADP-ribosyl cyclase/cyclic ADP-ribose hydrolase</fullName>
        <ecNumber evidence="1">3.2.2.6</ecNumber>
    </recommendedName>
</protein>
<dbReference type="InterPro" id="IPR035897">
    <property type="entry name" value="Toll_tir_struct_dom_sf"/>
</dbReference>
<proteinExistence type="predicted"/>
<dbReference type="Gene3D" id="3.40.50.10140">
    <property type="entry name" value="Toll/interleukin-1 receptor homology (TIR) domain"/>
    <property type="match status" value="1"/>
</dbReference>
<dbReference type="Gramene" id="PRQ33027">
    <property type="protein sequence ID" value="PRQ33027"/>
    <property type="gene ID" value="RchiOBHm_Chr5g0052921"/>
</dbReference>
<reference evidence="6 7" key="1">
    <citation type="journal article" date="2018" name="Nat. Genet.">
        <title>The Rosa genome provides new insights in the design of modern roses.</title>
        <authorList>
            <person name="Bendahmane M."/>
        </authorList>
    </citation>
    <scope>NUCLEOTIDE SEQUENCE [LARGE SCALE GENOMIC DNA]</scope>
    <source>
        <strain evidence="7">cv. Old Blush</strain>
    </source>
</reference>
<evidence type="ECO:0000256" key="4">
    <source>
        <dbReference type="ARBA" id="ARBA00047304"/>
    </source>
</evidence>
<dbReference type="GO" id="GO:0061809">
    <property type="term" value="F:NAD+ nucleosidase activity, cyclic ADP-ribose generating"/>
    <property type="evidence" value="ECO:0007669"/>
    <property type="project" value="UniProtKB-EC"/>
</dbReference>
<organism evidence="6 7">
    <name type="scientific">Rosa chinensis</name>
    <name type="common">China rose</name>
    <dbReference type="NCBI Taxonomy" id="74649"/>
    <lineage>
        <taxon>Eukaryota</taxon>
        <taxon>Viridiplantae</taxon>
        <taxon>Streptophyta</taxon>
        <taxon>Embryophyta</taxon>
        <taxon>Tracheophyta</taxon>
        <taxon>Spermatophyta</taxon>
        <taxon>Magnoliopsida</taxon>
        <taxon>eudicotyledons</taxon>
        <taxon>Gunneridae</taxon>
        <taxon>Pentapetalae</taxon>
        <taxon>rosids</taxon>
        <taxon>fabids</taxon>
        <taxon>Rosales</taxon>
        <taxon>Rosaceae</taxon>
        <taxon>Rosoideae</taxon>
        <taxon>Rosoideae incertae sedis</taxon>
        <taxon>Rosa</taxon>
    </lineage>
</organism>
<name>A0A2P6QFU0_ROSCH</name>
<dbReference type="SMART" id="SM00255">
    <property type="entry name" value="TIR"/>
    <property type="match status" value="1"/>
</dbReference>
<dbReference type="OMA" id="SGCAKYD"/>
<dbReference type="EMBL" id="PDCK01000043">
    <property type="protein sequence ID" value="PRQ33027.1"/>
    <property type="molecule type" value="Genomic_DNA"/>
</dbReference>
<accession>A0A2P6QFU0</accession>
<dbReference type="PANTHER" id="PTHR32009:SF39">
    <property type="entry name" value="TIR DOMAIN-CONTAINING PROTEIN"/>
    <property type="match status" value="1"/>
</dbReference>
<keyword evidence="2" id="KW-0378">Hydrolase</keyword>
<keyword evidence="7" id="KW-1185">Reference proteome</keyword>
<comment type="caution">
    <text evidence="6">The sequence shown here is derived from an EMBL/GenBank/DDBJ whole genome shotgun (WGS) entry which is preliminary data.</text>
</comment>
<evidence type="ECO:0000313" key="6">
    <source>
        <dbReference type="EMBL" id="PRQ33027.1"/>
    </source>
</evidence>
<sequence>MANSEASPPAPPPRFSFSSFTHPWKYQVFLSFRGEDTRNNFTAHLCNALRLRGINTFMDEELTRGEDISRELLQAIEQSKISIIVFSETFASSKWCLDELVKIIECKESKKQLVRPVFYKVDPSHVRNVQGTFGEALANHERNSSVSSEKVQKWRTALNQAANLSGWTLLNQYLSSLHT</sequence>
<evidence type="ECO:0000313" key="7">
    <source>
        <dbReference type="Proteomes" id="UP000238479"/>
    </source>
</evidence>